<sequence length="212" mass="24460">MYDEGHPNGEETKSAAEVKVEKDLQNLKMLKQMLGQKYDDLDLKFKNPLEADEETFIRNYMGLFDEDGDFVNPYGVAGMDITGKDPSEFHKIIDVSETARQDMFDETMRHFIQEKGVANGDTTKRTEVFTRYQLSVKKSDRLSGTWTLGQYERMYTKAFYEAVREANPNWQLGQPFDTSIVRNITREDVENRIVKGDSEFSLKPRASLDVKA</sequence>
<dbReference type="Pfam" id="PF12995">
    <property type="entry name" value="DUF3879"/>
    <property type="match status" value="1"/>
</dbReference>
<dbReference type="AlphaFoldDB" id="A0A3R8L2L7"/>
<protein>
    <submittedName>
        <fullName evidence="1">Uncharacterized protein</fullName>
    </submittedName>
</protein>
<comment type="caution">
    <text evidence="1">The sequence shown here is derived from an EMBL/GenBank/DDBJ whole genome shotgun (WGS) entry which is preliminary data.</text>
</comment>
<reference evidence="1" key="1">
    <citation type="submission" date="2018-10" db="EMBL/GenBank/DDBJ databases">
        <title>Schaedlerella arabinophila gen. nov. sp. nov., isolated from the mouse intestinal tract and comparative analysis with the genome of the closely related altered Schaedler flora strain ASF502.</title>
        <authorList>
            <person name="Miyake S."/>
            <person name="Soh M."/>
            <person name="Seedorf H."/>
        </authorList>
    </citation>
    <scope>NUCLEOTIDE SEQUENCE [LARGE SCALE GENOMIC DNA]</scope>
    <source>
        <strain evidence="1">DSM 106076</strain>
    </source>
</reference>
<dbReference type="EMBL" id="RHJS01000002">
    <property type="protein sequence ID" value="RRK35187.1"/>
    <property type="molecule type" value="Genomic_DNA"/>
</dbReference>
<evidence type="ECO:0000313" key="2">
    <source>
        <dbReference type="Proteomes" id="UP000274920"/>
    </source>
</evidence>
<name>A0A3R8L2L7_9FIRM</name>
<keyword evidence="2" id="KW-1185">Reference proteome</keyword>
<organism evidence="1 2">
    <name type="scientific">Schaedlerella arabinosiphila</name>
    <dbReference type="NCBI Taxonomy" id="2044587"/>
    <lineage>
        <taxon>Bacteria</taxon>
        <taxon>Bacillati</taxon>
        <taxon>Bacillota</taxon>
        <taxon>Clostridia</taxon>
        <taxon>Lachnospirales</taxon>
        <taxon>Lachnospiraceae</taxon>
        <taxon>Schaedlerella</taxon>
    </lineage>
</organism>
<evidence type="ECO:0000313" key="1">
    <source>
        <dbReference type="EMBL" id="RRK35187.1"/>
    </source>
</evidence>
<accession>A0A3R8L2L7</accession>
<dbReference type="InterPro" id="IPR024540">
    <property type="entry name" value="DUF3879"/>
</dbReference>
<proteinExistence type="predicted"/>
<dbReference type="OrthoDB" id="1937363at2"/>
<dbReference type="Proteomes" id="UP000274920">
    <property type="component" value="Unassembled WGS sequence"/>
</dbReference>
<gene>
    <name evidence="1" type="ORF">EBB54_04700</name>
</gene>